<protein>
    <submittedName>
        <fullName evidence="1">Uncharacterized protein</fullName>
    </submittedName>
</protein>
<sequence length="127" mass="14899">MFVASDGLPDGGAFRYSGLCGWFGFWVFVPLINCFDINDFHVWGMMVLDARCEIRMMIIMASEGSRAALLEKNEYRATNEQRNNQRIRVEPKRAEKYCHSQRGDEKVDAKTERKRRRQLTFGLEEKR</sequence>
<dbReference type="AlphaFoldDB" id="A0A6A5UID2"/>
<keyword evidence="2" id="KW-1185">Reference proteome</keyword>
<name>A0A6A5UID2_9PLEO</name>
<dbReference type="Proteomes" id="UP000800035">
    <property type="component" value="Unassembled WGS sequence"/>
</dbReference>
<accession>A0A6A5UID2</accession>
<organism evidence="1 2">
    <name type="scientific">Byssothecium circinans</name>
    <dbReference type="NCBI Taxonomy" id="147558"/>
    <lineage>
        <taxon>Eukaryota</taxon>
        <taxon>Fungi</taxon>
        <taxon>Dikarya</taxon>
        <taxon>Ascomycota</taxon>
        <taxon>Pezizomycotina</taxon>
        <taxon>Dothideomycetes</taxon>
        <taxon>Pleosporomycetidae</taxon>
        <taxon>Pleosporales</taxon>
        <taxon>Massarineae</taxon>
        <taxon>Massarinaceae</taxon>
        <taxon>Byssothecium</taxon>
    </lineage>
</organism>
<dbReference type="EMBL" id="ML976982">
    <property type="protein sequence ID" value="KAF1960827.1"/>
    <property type="molecule type" value="Genomic_DNA"/>
</dbReference>
<reference evidence="1" key="1">
    <citation type="journal article" date="2020" name="Stud. Mycol.">
        <title>101 Dothideomycetes genomes: a test case for predicting lifestyles and emergence of pathogens.</title>
        <authorList>
            <person name="Haridas S."/>
            <person name="Albert R."/>
            <person name="Binder M."/>
            <person name="Bloem J."/>
            <person name="Labutti K."/>
            <person name="Salamov A."/>
            <person name="Andreopoulos B."/>
            <person name="Baker S."/>
            <person name="Barry K."/>
            <person name="Bills G."/>
            <person name="Bluhm B."/>
            <person name="Cannon C."/>
            <person name="Castanera R."/>
            <person name="Culley D."/>
            <person name="Daum C."/>
            <person name="Ezra D."/>
            <person name="Gonzalez J."/>
            <person name="Henrissat B."/>
            <person name="Kuo A."/>
            <person name="Liang C."/>
            <person name="Lipzen A."/>
            <person name="Lutzoni F."/>
            <person name="Magnuson J."/>
            <person name="Mondo S."/>
            <person name="Nolan M."/>
            <person name="Ohm R."/>
            <person name="Pangilinan J."/>
            <person name="Park H.-J."/>
            <person name="Ramirez L."/>
            <person name="Alfaro M."/>
            <person name="Sun H."/>
            <person name="Tritt A."/>
            <person name="Yoshinaga Y."/>
            <person name="Zwiers L.-H."/>
            <person name="Turgeon B."/>
            <person name="Goodwin S."/>
            <person name="Spatafora J."/>
            <person name="Crous P."/>
            <person name="Grigoriev I."/>
        </authorList>
    </citation>
    <scope>NUCLEOTIDE SEQUENCE</scope>
    <source>
        <strain evidence="1">CBS 675.92</strain>
    </source>
</reference>
<proteinExistence type="predicted"/>
<evidence type="ECO:0000313" key="2">
    <source>
        <dbReference type="Proteomes" id="UP000800035"/>
    </source>
</evidence>
<gene>
    <name evidence="1" type="ORF">CC80DRAFT_265318</name>
</gene>
<evidence type="ECO:0000313" key="1">
    <source>
        <dbReference type="EMBL" id="KAF1960827.1"/>
    </source>
</evidence>